<proteinExistence type="predicted"/>
<comment type="caution">
    <text evidence="1">The sequence shown here is derived from an EMBL/GenBank/DDBJ whole genome shotgun (WGS) entry which is preliminary data.</text>
</comment>
<dbReference type="Proteomes" id="UP000828390">
    <property type="component" value="Unassembled WGS sequence"/>
</dbReference>
<organism evidence="1 2">
    <name type="scientific">Dreissena polymorpha</name>
    <name type="common">Zebra mussel</name>
    <name type="synonym">Mytilus polymorpha</name>
    <dbReference type="NCBI Taxonomy" id="45954"/>
    <lineage>
        <taxon>Eukaryota</taxon>
        <taxon>Metazoa</taxon>
        <taxon>Spiralia</taxon>
        <taxon>Lophotrochozoa</taxon>
        <taxon>Mollusca</taxon>
        <taxon>Bivalvia</taxon>
        <taxon>Autobranchia</taxon>
        <taxon>Heteroconchia</taxon>
        <taxon>Euheterodonta</taxon>
        <taxon>Imparidentia</taxon>
        <taxon>Neoheterodontei</taxon>
        <taxon>Myida</taxon>
        <taxon>Dreissenoidea</taxon>
        <taxon>Dreissenidae</taxon>
        <taxon>Dreissena</taxon>
    </lineage>
</organism>
<reference evidence="1" key="2">
    <citation type="submission" date="2020-11" db="EMBL/GenBank/DDBJ databases">
        <authorList>
            <person name="McCartney M.A."/>
            <person name="Auch B."/>
            <person name="Kono T."/>
            <person name="Mallez S."/>
            <person name="Becker A."/>
            <person name="Gohl D.M."/>
            <person name="Silverstein K.A.T."/>
            <person name="Koren S."/>
            <person name="Bechman K.B."/>
            <person name="Herman A."/>
            <person name="Abrahante J.E."/>
            <person name="Garbe J."/>
        </authorList>
    </citation>
    <scope>NUCLEOTIDE SEQUENCE</scope>
    <source>
        <strain evidence="1">Duluth1</strain>
        <tissue evidence="1">Whole animal</tissue>
    </source>
</reference>
<accession>A0A9D4N599</accession>
<name>A0A9D4N599_DREPO</name>
<gene>
    <name evidence="1" type="ORF">DPMN_014039</name>
</gene>
<keyword evidence="2" id="KW-1185">Reference proteome</keyword>
<sequence>MLIVEYMNLIINKTDLIYQLRKAHWQISLAHHTTVTVQDVVGHYIGENGQTGTVLS</sequence>
<reference evidence="1" key="1">
    <citation type="journal article" date="2019" name="bioRxiv">
        <title>The Genome of the Zebra Mussel, Dreissena polymorpha: A Resource for Invasive Species Research.</title>
        <authorList>
            <person name="McCartney M.A."/>
            <person name="Auch B."/>
            <person name="Kono T."/>
            <person name="Mallez S."/>
            <person name="Zhang Y."/>
            <person name="Obille A."/>
            <person name="Becker A."/>
            <person name="Abrahante J.E."/>
            <person name="Garbe J."/>
            <person name="Badalamenti J.P."/>
            <person name="Herman A."/>
            <person name="Mangelson H."/>
            <person name="Liachko I."/>
            <person name="Sullivan S."/>
            <person name="Sone E.D."/>
            <person name="Koren S."/>
            <person name="Silverstein K.A.T."/>
            <person name="Beckman K.B."/>
            <person name="Gohl D.M."/>
        </authorList>
    </citation>
    <scope>NUCLEOTIDE SEQUENCE</scope>
    <source>
        <strain evidence="1">Duluth1</strain>
        <tissue evidence="1">Whole animal</tissue>
    </source>
</reference>
<evidence type="ECO:0000313" key="1">
    <source>
        <dbReference type="EMBL" id="KAH3889972.1"/>
    </source>
</evidence>
<evidence type="ECO:0000313" key="2">
    <source>
        <dbReference type="Proteomes" id="UP000828390"/>
    </source>
</evidence>
<dbReference type="EMBL" id="JAIWYP010000001">
    <property type="protein sequence ID" value="KAH3889972.1"/>
    <property type="molecule type" value="Genomic_DNA"/>
</dbReference>
<dbReference type="AlphaFoldDB" id="A0A9D4N599"/>
<protein>
    <submittedName>
        <fullName evidence="1">Uncharacterized protein</fullName>
    </submittedName>
</protein>